<dbReference type="AlphaFoldDB" id="A0AAU7F875"/>
<name>A0AAU7F875_9NEIS</name>
<dbReference type="SUPFAM" id="SSF50969">
    <property type="entry name" value="YVTN repeat-like/Quinoprotein amine dehydrogenase"/>
    <property type="match status" value="1"/>
</dbReference>
<dbReference type="EMBL" id="CP157355">
    <property type="protein sequence ID" value="XBM00124.1"/>
    <property type="molecule type" value="Genomic_DNA"/>
</dbReference>
<proteinExistence type="predicted"/>
<dbReference type="InterPro" id="IPR011044">
    <property type="entry name" value="Quino_amine_DH_bsu"/>
</dbReference>
<sequence length="358" mass="38318">MNRRHFLLLSVLALPLAGFAHGRKADFGVSPRLLSAYWGDDGQEGGQGLALPQRGASIALPGRGHAIVPLPDGEALVVSRRLGSWLAKISWRDQQLLQLVDAAPDRHFFGHALRGADGDTLLLTENNDDSGAGLVGVYDRQNLRKLSEIPSYGIGPHELLWLSPGKILAVANGGILTLPESGRTKLNRGSMAPNLSLIEWPSGQLLAQYTLDDKALSLRHLALAADGTLGIAIQAEYLSAAQHREAPLLAILHPGAEALQLAGQKPGLMGYAASIAAHGNEFLISAMRGNQLARWRCDGSALDSLPLPRPAGIVSDGVSAWISSEAGGLYGYNQQNQFIIELAGYTRRKWDNHLSLLI</sequence>
<reference evidence="2" key="1">
    <citation type="submission" date="2024-05" db="EMBL/GenBank/DDBJ databases">
        <authorList>
            <person name="Yang L."/>
            <person name="Pan L."/>
        </authorList>
    </citation>
    <scope>NUCLEOTIDE SEQUENCE</scope>
    <source>
        <strain evidence="2">FCG-7</strain>
    </source>
</reference>
<dbReference type="Pfam" id="PF07433">
    <property type="entry name" value="DUF1513"/>
    <property type="match status" value="1"/>
</dbReference>
<organism evidence="2">
    <name type="scientific">Chitinibacter mangrovi</name>
    <dbReference type="NCBI Taxonomy" id="3153927"/>
    <lineage>
        <taxon>Bacteria</taxon>
        <taxon>Pseudomonadati</taxon>
        <taxon>Pseudomonadota</taxon>
        <taxon>Betaproteobacteria</taxon>
        <taxon>Neisseriales</taxon>
        <taxon>Chitinibacteraceae</taxon>
        <taxon>Chitinibacter</taxon>
    </lineage>
</organism>
<dbReference type="KEGG" id="cmav:ABHF33_13810"/>
<dbReference type="InterPro" id="IPR008311">
    <property type="entry name" value="UCP028101"/>
</dbReference>
<keyword evidence="1" id="KW-0732">Signal</keyword>
<evidence type="ECO:0000313" key="2">
    <source>
        <dbReference type="EMBL" id="XBM00124.1"/>
    </source>
</evidence>
<protein>
    <submittedName>
        <fullName evidence="2">DUF1513 domain-containing protein</fullName>
    </submittedName>
</protein>
<feature type="chain" id="PRO_5043806346" evidence="1">
    <location>
        <begin position="21"/>
        <end position="358"/>
    </location>
</feature>
<dbReference type="RefSeq" id="WP_348944490.1">
    <property type="nucleotide sequence ID" value="NZ_CP157355.1"/>
</dbReference>
<feature type="signal peptide" evidence="1">
    <location>
        <begin position="1"/>
        <end position="20"/>
    </location>
</feature>
<evidence type="ECO:0000256" key="1">
    <source>
        <dbReference type="SAM" id="SignalP"/>
    </source>
</evidence>
<gene>
    <name evidence="2" type="ORF">ABHF33_13810</name>
</gene>
<accession>A0AAU7F875</accession>
<dbReference type="PIRSF" id="PIRSF028101">
    <property type="entry name" value="UCP028101"/>
    <property type="match status" value="1"/>
</dbReference>